<name>A0A3M2TVM8_PSEYM</name>
<sequence>FSKTESFLEGSVSYSLGARIDTIYFKVMQIFQLPYKPSFGSRKMSLICYMVLPIQSLIPVAIRYDTKQFIHCRYTVQAMPRGRLRSRRQCRYVSI</sequence>
<comment type="caution">
    <text evidence="1">The sequence shown here is derived from an EMBL/GenBank/DDBJ whole genome shotgun (WGS) entry which is preliminary data.</text>
</comment>
<proteinExistence type="predicted"/>
<dbReference type="Proteomes" id="UP000282378">
    <property type="component" value="Unassembled WGS sequence"/>
</dbReference>
<dbReference type="AlphaFoldDB" id="A0A3M2TVM8"/>
<gene>
    <name evidence="1" type="ORF">APX70_01485</name>
</gene>
<reference evidence="1 2" key="1">
    <citation type="submission" date="2018-08" db="EMBL/GenBank/DDBJ databases">
        <title>Recombination of ecologically and evolutionarily significant loci maintains genetic cohesion in the Pseudomonas syringae species complex.</title>
        <authorList>
            <person name="Dillon M."/>
            <person name="Thakur S."/>
            <person name="Almeida R.N.D."/>
            <person name="Weir B.S."/>
            <person name="Guttman D.S."/>
        </authorList>
    </citation>
    <scope>NUCLEOTIDE SEQUENCE [LARGE SCALE GENOMIC DNA]</scope>
    <source>
        <strain evidence="1 2">88_10</strain>
    </source>
</reference>
<evidence type="ECO:0000313" key="2">
    <source>
        <dbReference type="Proteomes" id="UP000282378"/>
    </source>
</evidence>
<feature type="non-terminal residue" evidence="1">
    <location>
        <position position="1"/>
    </location>
</feature>
<feature type="non-terminal residue" evidence="1">
    <location>
        <position position="95"/>
    </location>
</feature>
<organism evidence="1 2">
    <name type="scientific">Pseudomonas syringae pv. maculicola</name>
    <dbReference type="NCBI Taxonomy" id="59511"/>
    <lineage>
        <taxon>Bacteria</taxon>
        <taxon>Pseudomonadati</taxon>
        <taxon>Pseudomonadota</taxon>
        <taxon>Gammaproteobacteria</taxon>
        <taxon>Pseudomonadales</taxon>
        <taxon>Pseudomonadaceae</taxon>
        <taxon>Pseudomonas</taxon>
    </lineage>
</organism>
<accession>A0A3M2TVM8</accession>
<dbReference type="EMBL" id="RBNL01005003">
    <property type="protein sequence ID" value="RML18807.1"/>
    <property type="molecule type" value="Genomic_DNA"/>
</dbReference>
<evidence type="ECO:0000313" key="1">
    <source>
        <dbReference type="EMBL" id="RML18807.1"/>
    </source>
</evidence>
<protein>
    <submittedName>
        <fullName evidence="1">Uncharacterized protein</fullName>
    </submittedName>
</protein>